<dbReference type="EMBL" id="CP119919">
    <property type="protein sequence ID" value="WFD16035.1"/>
    <property type="molecule type" value="Genomic_DNA"/>
</dbReference>
<dbReference type="Proteomes" id="UP001217582">
    <property type="component" value="Chromosome 4"/>
</dbReference>
<gene>
    <name evidence="1" type="ORF">MARU1_002069</name>
</gene>
<accession>A0AAJ5YZD8</accession>
<dbReference type="AlphaFoldDB" id="A0AAJ5YZD8"/>
<proteinExistence type="predicted"/>
<reference evidence="1 2" key="1">
    <citation type="submission" date="2023-03" db="EMBL/GenBank/DDBJ databases">
        <title>Mating type loci evolution in Malassezia.</title>
        <authorList>
            <person name="Coelho M.A."/>
        </authorList>
    </citation>
    <scope>NUCLEOTIDE SEQUENCE [LARGE SCALE GENOMIC DNA]</scope>
    <source>
        <strain evidence="1 2">CBS 13387</strain>
    </source>
</reference>
<evidence type="ECO:0000313" key="2">
    <source>
        <dbReference type="Proteomes" id="UP001217582"/>
    </source>
</evidence>
<protein>
    <submittedName>
        <fullName evidence="1">Uncharacterized protein</fullName>
    </submittedName>
</protein>
<organism evidence="1 2">
    <name type="scientific">Malassezia arunalokei</name>
    <dbReference type="NCBI Taxonomy" id="1514897"/>
    <lineage>
        <taxon>Eukaryota</taxon>
        <taxon>Fungi</taxon>
        <taxon>Dikarya</taxon>
        <taxon>Basidiomycota</taxon>
        <taxon>Ustilaginomycotina</taxon>
        <taxon>Malasseziomycetes</taxon>
        <taxon>Malasseziales</taxon>
        <taxon>Malasseziaceae</taxon>
        <taxon>Malassezia</taxon>
    </lineage>
</organism>
<sequence length="270" mass="30034">MPRQEEGPESARYSWKDLATSQVFTDALRRDVHILVDAFALTWLWLDSQSQPDTPSSSFLRWEYGPFTVFERVWIRNHWHHASSTLGTHKAIRRDFSDMVIRAFLDELAPVCAPQDTTSLRLLHAVGAAFGLACWWYAQPPGTYEALPLDTEAYRALIELPERARTVLDGEAQVHRIPPSSDMAYVVQQLLSGPYHVYVVPLTSPRLSASTTLHAKAHAWPQATAAMDALGIPGATSQAGASANTAQALENLSLAQTNYAVRHVDVSWQD</sequence>
<evidence type="ECO:0000313" key="1">
    <source>
        <dbReference type="EMBL" id="WFD16035.1"/>
    </source>
</evidence>
<keyword evidence="2" id="KW-1185">Reference proteome</keyword>
<name>A0AAJ5YZD8_9BASI</name>